<feature type="transmembrane region" description="Helical" evidence="10">
    <location>
        <begin position="9"/>
        <end position="31"/>
    </location>
</feature>
<dbReference type="AlphaFoldDB" id="A0A382SLU3"/>
<organism evidence="12">
    <name type="scientific">marine metagenome</name>
    <dbReference type="NCBI Taxonomy" id="408172"/>
    <lineage>
        <taxon>unclassified sequences</taxon>
        <taxon>metagenomes</taxon>
        <taxon>ecological metagenomes</taxon>
    </lineage>
</organism>
<proteinExistence type="inferred from homology"/>
<dbReference type="InterPro" id="IPR023561">
    <property type="entry name" value="Carbonic_anhydrase_a-class"/>
</dbReference>
<evidence type="ECO:0000256" key="9">
    <source>
        <dbReference type="SAM" id="MobiDB-lite"/>
    </source>
</evidence>
<comment type="cofactor">
    <cofactor evidence="1">
        <name>Zn(2+)</name>
        <dbReference type="ChEBI" id="CHEBI:29105"/>
    </cofactor>
</comment>
<keyword evidence="10" id="KW-0812">Transmembrane</keyword>
<feature type="non-terminal residue" evidence="12">
    <location>
        <position position="1"/>
    </location>
</feature>
<feature type="domain" description="Alpha-carbonic anhydrase" evidence="11">
    <location>
        <begin position="81"/>
        <end position="216"/>
    </location>
</feature>
<dbReference type="InterPro" id="IPR018338">
    <property type="entry name" value="Carbonic_anhydrase_a-class_CS"/>
</dbReference>
<feature type="region of interest" description="Disordered" evidence="9">
    <location>
        <begin position="68"/>
        <end position="102"/>
    </location>
</feature>
<evidence type="ECO:0000259" key="11">
    <source>
        <dbReference type="PROSITE" id="PS51144"/>
    </source>
</evidence>
<name>A0A382SLU3_9ZZZZ</name>
<dbReference type="EC" id="4.2.1.1" evidence="4"/>
<reference evidence="12" key="1">
    <citation type="submission" date="2018-05" db="EMBL/GenBank/DDBJ databases">
        <authorList>
            <person name="Lanie J.A."/>
            <person name="Ng W.-L."/>
            <person name="Kazmierczak K.M."/>
            <person name="Andrzejewski T.M."/>
            <person name="Davidsen T.M."/>
            <person name="Wayne K.J."/>
            <person name="Tettelin H."/>
            <person name="Glass J.I."/>
            <person name="Rusch D."/>
            <person name="Podicherti R."/>
            <person name="Tsui H.-C.T."/>
            <person name="Winkler M.E."/>
        </authorList>
    </citation>
    <scope>NUCLEOTIDE SEQUENCE</scope>
</reference>
<dbReference type="InterPro" id="IPR036398">
    <property type="entry name" value="CA_dom_sf"/>
</dbReference>
<evidence type="ECO:0000256" key="4">
    <source>
        <dbReference type="ARBA" id="ARBA00012925"/>
    </source>
</evidence>
<comment type="function">
    <text evidence="2">Reversible hydration of carbon dioxide.</text>
</comment>
<comment type="similarity">
    <text evidence="3">Belongs to the alpha-carbonic anhydrase family.</text>
</comment>
<dbReference type="InterPro" id="IPR041891">
    <property type="entry name" value="Alpha_CA_prokaryot-like"/>
</dbReference>
<dbReference type="GO" id="GO:0004089">
    <property type="term" value="F:carbonate dehydratase activity"/>
    <property type="evidence" value="ECO:0007669"/>
    <property type="project" value="UniProtKB-EC"/>
</dbReference>
<dbReference type="PANTHER" id="PTHR18952:SF265">
    <property type="entry name" value="CARBONIC ANHYDRASE"/>
    <property type="match status" value="1"/>
</dbReference>
<evidence type="ECO:0000256" key="6">
    <source>
        <dbReference type="ARBA" id="ARBA00022833"/>
    </source>
</evidence>
<dbReference type="PANTHER" id="PTHR18952">
    <property type="entry name" value="CARBONIC ANHYDRASE"/>
    <property type="match status" value="1"/>
</dbReference>
<evidence type="ECO:0000256" key="8">
    <source>
        <dbReference type="ARBA" id="ARBA00048348"/>
    </source>
</evidence>
<dbReference type="PROSITE" id="PS51144">
    <property type="entry name" value="ALPHA_CA_2"/>
    <property type="match status" value="1"/>
</dbReference>
<keyword evidence="6" id="KW-0862">Zinc</keyword>
<dbReference type="InterPro" id="IPR001148">
    <property type="entry name" value="CA_dom"/>
</dbReference>
<feature type="non-terminal residue" evidence="12">
    <location>
        <position position="216"/>
    </location>
</feature>
<dbReference type="SMART" id="SM01057">
    <property type="entry name" value="Carb_anhydrase"/>
    <property type="match status" value="1"/>
</dbReference>
<evidence type="ECO:0000256" key="7">
    <source>
        <dbReference type="ARBA" id="ARBA00023239"/>
    </source>
</evidence>
<dbReference type="GO" id="GO:0008270">
    <property type="term" value="F:zinc ion binding"/>
    <property type="evidence" value="ECO:0007669"/>
    <property type="project" value="InterPro"/>
</dbReference>
<dbReference type="SUPFAM" id="SSF51069">
    <property type="entry name" value="Carbonic anhydrase"/>
    <property type="match status" value="1"/>
</dbReference>
<keyword evidence="7" id="KW-0456">Lyase</keyword>
<dbReference type="Pfam" id="PF00194">
    <property type="entry name" value="Carb_anhydrase"/>
    <property type="match status" value="1"/>
</dbReference>
<dbReference type="EMBL" id="UINC01130026">
    <property type="protein sequence ID" value="SVD10826.1"/>
    <property type="molecule type" value="Genomic_DNA"/>
</dbReference>
<dbReference type="PROSITE" id="PS00162">
    <property type="entry name" value="ALPHA_CA_1"/>
    <property type="match status" value="1"/>
</dbReference>
<protein>
    <recommendedName>
        <fullName evidence="4">carbonic anhydrase</fullName>
        <ecNumber evidence="4">4.2.1.1</ecNumber>
    </recommendedName>
</protein>
<accession>A0A382SLU3</accession>
<keyword evidence="5" id="KW-0479">Metal-binding</keyword>
<sequence length="216" mass="23453">MASLIEKPWFVAVCIPIAILGTSALVISVMLSAAGKDDKKATDQLTKASIAAIEKAEHKLTEKIEKLAQESHHASEEHHNTHWSHDKNGDDGPTHWGSHSPGEIAVKGIRQSPINIITKSAITTPGLSAIGFHYGDTEYTIKNNGHTVQVDCADLSNTIAIDDRNYALLQFHFHARSEHLIDGEPYPMELHFVHILSDADAASDKSVAKLAVVGVM</sequence>
<dbReference type="CDD" id="cd03124">
    <property type="entry name" value="alpha_CA_prokaryotic_like"/>
    <property type="match status" value="1"/>
</dbReference>
<evidence type="ECO:0000256" key="1">
    <source>
        <dbReference type="ARBA" id="ARBA00001947"/>
    </source>
</evidence>
<dbReference type="Gene3D" id="3.10.200.10">
    <property type="entry name" value="Alpha carbonic anhydrase"/>
    <property type="match status" value="1"/>
</dbReference>
<evidence type="ECO:0000313" key="12">
    <source>
        <dbReference type="EMBL" id="SVD10826.1"/>
    </source>
</evidence>
<evidence type="ECO:0000256" key="10">
    <source>
        <dbReference type="SAM" id="Phobius"/>
    </source>
</evidence>
<evidence type="ECO:0000256" key="2">
    <source>
        <dbReference type="ARBA" id="ARBA00002904"/>
    </source>
</evidence>
<comment type="catalytic activity">
    <reaction evidence="8">
        <text>hydrogencarbonate + H(+) = CO2 + H2O</text>
        <dbReference type="Rhea" id="RHEA:10748"/>
        <dbReference type="ChEBI" id="CHEBI:15377"/>
        <dbReference type="ChEBI" id="CHEBI:15378"/>
        <dbReference type="ChEBI" id="CHEBI:16526"/>
        <dbReference type="ChEBI" id="CHEBI:17544"/>
        <dbReference type="EC" id="4.2.1.1"/>
    </reaction>
</comment>
<evidence type="ECO:0000256" key="3">
    <source>
        <dbReference type="ARBA" id="ARBA00010718"/>
    </source>
</evidence>
<gene>
    <name evidence="12" type="ORF">METZ01_LOCUS363680</name>
</gene>
<keyword evidence="10" id="KW-1133">Transmembrane helix</keyword>
<evidence type="ECO:0000256" key="5">
    <source>
        <dbReference type="ARBA" id="ARBA00022723"/>
    </source>
</evidence>
<keyword evidence="10" id="KW-0472">Membrane</keyword>
<feature type="compositionally biased region" description="Basic and acidic residues" evidence="9">
    <location>
        <begin position="68"/>
        <end position="93"/>
    </location>
</feature>